<dbReference type="InterPro" id="IPR001781">
    <property type="entry name" value="Znf_LIM"/>
</dbReference>
<feature type="region of interest" description="Disordered" evidence="5">
    <location>
        <begin position="316"/>
        <end position="366"/>
    </location>
</feature>
<dbReference type="Gene3D" id="2.10.110.10">
    <property type="entry name" value="Cysteine Rich Protein"/>
    <property type="match status" value="2"/>
</dbReference>
<protein>
    <recommendedName>
        <fullName evidence="10">Actin-binding LIM protein</fullName>
    </recommendedName>
</protein>
<dbReference type="Gene3D" id="1.10.950.10">
    <property type="entry name" value="Villin headpiece domain"/>
    <property type="match status" value="1"/>
</dbReference>
<feature type="region of interest" description="Disordered" evidence="5">
    <location>
        <begin position="885"/>
        <end position="905"/>
    </location>
</feature>
<dbReference type="SUPFAM" id="SSF57716">
    <property type="entry name" value="Glucocorticoid receptor-like (DNA-binding domain)"/>
    <property type="match status" value="1"/>
</dbReference>
<dbReference type="PROSITE" id="PS50023">
    <property type="entry name" value="LIM_DOMAIN_2"/>
    <property type="match status" value="2"/>
</dbReference>
<keyword evidence="1 4" id="KW-0479">Metal-binding</keyword>
<keyword evidence="9" id="KW-1185">Reference proteome</keyword>
<evidence type="ECO:0000256" key="1">
    <source>
        <dbReference type="ARBA" id="ARBA00022723"/>
    </source>
</evidence>
<dbReference type="EMBL" id="QNGE01000309">
    <property type="protein sequence ID" value="KAA3680970.1"/>
    <property type="molecule type" value="Genomic_DNA"/>
</dbReference>
<accession>A0A5J4P0L4</accession>
<feature type="compositionally biased region" description="Basic and acidic residues" evidence="5">
    <location>
        <begin position="567"/>
        <end position="576"/>
    </location>
</feature>
<dbReference type="PROSITE" id="PS51089">
    <property type="entry name" value="HP"/>
    <property type="match status" value="1"/>
</dbReference>
<feature type="compositionally biased region" description="Polar residues" evidence="5">
    <location>
        <begin position="443"/>
        <end position="457"/>
    </location>
</feature>
<feature type="region of interest" description="Disordered" evidence="5">
    <location>
        <begin position="688"/>
        <end position="711"/>
    </location>
</feature>
<dbReference type="GO" id="GO:0030032">
    <property type="term" value="P:lamellipodium assembly"/>
    <property type="evidence" value="ECO:0007669"/>
    <property type="project" value="TreeGrafter"/>
</dbReference>
<feature type="region of interest" description="Disordered" evidence="5">
    <location>
        <begin position="143"/>
        <end position="204"/>
    </location>
</feature>
<dbReference type="Pfam" id="PF02209">
    <property type="entry name" value="VHP"/>
    <property type="match status" value="1"/>
</dbReference>
<sequence>PTHFTPHTFNLPLFPGKVFCAVCRKRCKGDILKIEQQFVHYKCFQCTKCQKNLQQGGFFVRDQKFYCPEDYQAIFGVKCEACRTYVEGEVVTVLGKTFHTHCFHCFACRRLFSSGERTTIVDGAYYCVPCAAQITNGLGTPHGEGETLHKLSPTKSPKCLDDEGRAPVSSSAPSWSQNGSPARFVNSSSHPQLPSSHSADGTITNGLNGSYPFVDGQLTVQVHENGFAGADSDRNKTETQLSHIEPTGASATMDTILSTTPGHTFSGGSYTFSGSERRICPPGVDYGRHYPISYLQLAERGFTAIMSSDEVPLQADGEAKLRTRSLIRPYTQPTTGSYRQSRRDGPRSTSSPRDGPLDRSGTCASPSDTALLAQLNGHIDSDKTRSNTFTYAGPSNYSIVGSRTPALLSDRPRRDLYVRRRELSPGSASLGSGVVGYHARSDQTVPFTLPPGSTTPHRTGDRMSSRSTPNVRAKKGMTLLAESLVQPRSRPDRSLSPDSAAAEYWAEARRLASYPNARIPDSTSLPAIERFDFPAPPSPAVVMIEKRREKRLTGKRSTMDALNTERSGTHREHTMDNGEPEEDELTDTGLTDLPPHVSAKLHQIDAEIETLKRLGESSGITAALIQELENSKLVHIRAPDLDPVSASRSPSANTEPGYKTRYDRHVFASPSRDTRRDRRNLHSLSYRMDYTSTGGRSGTIPSFPSRHEAEHDAVRSTRLTRPFYPAPRPGYTSGVLYDRAISLPRPTLCGTGGTMVSGVQGSAATVGTVVNSPRAGAPLHFTRPSERFNYAGGLLGSGDHTLNTDESLLTSLAGFDSQGVGPGVVGSLATSALSMDGLTACSGDDTTTLAPTASSYVTKSGTMTGLPNSVTGLRPVGALLKQESVAGRHRSRTHTPMRCTSDHATGDSEWTDVDAYPSVQSWLRPSSTHRPASFGLHLTIFLLLLPISLYSLQTYPYEQLKVSDNKIPKGLDRTRLERYLGAAEFEAIFGMPLVAFQRLPEWKRNDLKKKADLI</sequence>
<dbReference type="GO" id="GO:0051015">
    <property type="term" value="F:actin filament binding"/>
    <property type="evidence" value="ECO:0007669"/>
    <property type="project" value="TreeGrafter"/>
</dbReference>
<dbReference type="GO" id="GO:0046872">
    <property type="term" value="F:metal ion binding"/>
    <property type="evidence" value="ECO:0007669"/>
    <property type="project" value="UniProtKB-KW"/>
</dbReference>
<dbReference type="SMART" id="SM00153">
    <property type="entry name" value="VHP"/>
    <property type="match status" value="1"/>
</dbReference>
<gene>
    <name evidence="8" type="ORF">DEA37_0008374</name>
</gene>
<dbReference type="CDD" id="cd09327">
    <property type="entry name" value="LIM1_abLIM"/>
    <property type="match status" value="1"/>
</dbReference>
<dbReference type="InterPro" id="IPR003128">
    <property type="entry name" value="Villin_headpiece"/>
</dbReference>
<dbReference type="GO" id="GO:0007010">
    <property type="term" value="P:cytoskeleton organization"/>
    <property type="evidence" value="ECO:0007669"/>
    <property type="project" value="InterPro"/>
</dbReference>
<dbReference type="GO" id="GO:0015629">
    <property type="term" value="C:actin cytoskeleton"/>
    <property type="evidence" value="ECO:0007669"/>
    <property type="project" value="TreeGrafter"/>
</dbReference>
<dbReference type="Pfam" id="PF00412">
    <property type="entry name" value="LIM"/>
    <property type="match status" value="2"/>
</dbReference>
<evidence type="ECO:0000313" key="8">
    <source>
        <dbReference type="EMBL" id="KAA3680970.1"/>
    </source>
</evidence>
<evidence type="ECO:0000256" key="5">
    <source>
        <dbReference type="SAM" id="MobiDB-lite"/>
    </source>
</evidence>
<evidence type="ECO:0000256" key="4">
    <source>
        <dbReference type="PROSITE-ProRule" id="PRU00125"/>
    </source>
</evidence>
<feature type="domain" description="HP" evidence="7">
    <location>
        <begin position="949"/>
        <end position="1014"/>
    </location>
</feature>
<evidence type="ECO:0000259" key="6">
    <source>
        <dbReference type="PROSITE" id="PS50023"/>
    </source>
</evidence>
<dbReference type="InterPro" id="IPR036886">
    <property type="entry name" value="Villin_headpiece_dom_sf"/>
</dbReference>
<dbReference type="PANTHER" id="PTHR24213:SF9">
    <property type="entry name" value="UNCOORDINATED 115A, ISOFORM B-RELATED"/>
    <property type="match status" value="1"/>
</dbReference>
<evidence type="ECO:0000259" key="7">
    <source>
        <dbReference type="PROSITE" id="PS51089"/>
    </source>
</evidence>
<feature type="region of interest" description="Disordered" evidence="5">
    <location>
        <begin position="549"/>
        <end position="594"/>
    </location>
</feature>
<dbReference type="Proteomes" id="UP000324629">
    <property type="component" value="Unassembled WGS sequence"/>
</dbReference>
<comment type="caution">
    <text evidence="8">The sequence shown here is derived from an EMBL/GenBank/DDBJ whole genome shotgun (WGS) entry which is preliminary data.</text>
</comment>
<dbReference type="AlphaFoldDB" id="A0A5J4P0L4"/>
<organism evidence="8 9">
    <name type="scientific">Paragonimus westermani</name>
    <dbReference type="NCBI Taxonomy" id="34504"/>
    <lineage>
        <taxon>Eukaryota</taxon>
        <taxon>Metazoa</taxon>
        <taxon>Spiralia</taxon>
        <taxon>Lophotrochozoa</taxon>
        <taxon>Platyhelminthes</taxon>
        <taxon>Trematoda</taxon>
        <taxon>Digenea</taxon>
        <taxon>Plagiorchiida</taxon>
        <taxon>Troglotremata</taxon>
        <taxon>Troglotrematidae</taxon>
        <taxon>Paragonimus</taxon>
    </lineage>
</organism>
<feature type="compositionally biased region" description="Polar residues" evidence="5">
    <location>
        <begin position="690"/>
        <end position="702"/>
    </location>
</feature>
<name>A0A5J4P0L4_9TREM</name>
<evidence type="ECO:0000256" key="3">
    <source>
        <dbReference type="ARBA" id="ARBA00023038"/>
    </source>
</evidence>
<feature type="region of interest" description="Disordered" evidence="5">
    <location>
        <begin position="443"/>
        <end position="471"/>
    </location>
</feature>
<feature type="compositionally biased region" description="Low complexity" evidence="5">
    <location>
        <begin position="187"/>
        <end position="198"/>
    </location>
</feature>
<evidence type="ECO:0008006" key="10">
    <source>
        <dbReference type="Google" id="ProtNLM"/>
    </source>
</evidence>
<proteinExistence type="predicted"/>
<feature type="non-terminal residue" evidence="8">
    <location>
        <position position="1"/>
    </location>
</feature>
<evidence type="ECO:0000313" key="9">
    <source>
        <dbReference type="Proteomes" id="UP000324629"/>
    </source>
</evidence>
<dbReference type="SMART" id="SM00132">
    <property type="entry name" value="LIM"/>
    <property type="match status" value="2"/>
</dbReference>
<dbReference type="InterPro" id="IPR051618">
    <property type="entry name" value="Actin-binding_LIM"/>
</dbReference>
<reference evidence="8 9" key="1">
    <citation type="journal article" date="2019" name="Gigascience">
        <title>Whole-genome sequence of the oriental lung fluke Paragonimus westermani.</title>
        <authorList>
            <person name="Oey H."/>
            <person name="Zakrzewski M."/>
            <person name="Narain K."/>
            <person name="Devi K.R."/>
            <person name="Agatsuma T."/>
            <person name="Nawaratna S."/>
            <person name="Gobert G.N."/>
            <person name="Jones M.K."/>
            <person name="Ragan M.A."/>
            <person name="McManus D.P."/>
            <person name="Krause L."/>
        </authorList>
    </citation>
    <scope>NUCLEOTIDE SEQUENCE [LARGE SCALE GENOMIC DNA]</scope>
    <source>
        <strain evidence="8 9">IND2009</strain>
    </source>
</reference>
<dbReference type="SUPFAM" id="SSF47050">
    <property type="entry name" value="VHP, Villin headpiece domain"/>
    <property type="match status" value="1"/>
</dbReference>
<feature type="domain" description="LIM zinc-binding" evidence="6">
    <location>
        <begin position="18"/>
        <end position="77"/>
    </location>
</feature>
<dbReference type="PROSITE" id="PS00478">
    <property type="entry name" value="LIM_DOMAIN_1"/>
    <property type="match status" value="1"/>
</dbReference>
<feature type="compositionally biased region" description="Polar residues" evidence="5">
    <location>
        <begin position="168"/>
        <end position="180"/>
    </location>
</feature>
<keyword evidence="2 4" id="KW-0862">Zinc</keyword>
<feature type="domain" description="LIM zinc-binding" evidence="6">
    <location>
        <begin position="78"/>
        <end position="137"/>
    </location>
</feature>
<dbReference type="PANTHER" id="PTHR24213">
    <property type="entry name" value="ACTIN-BINDING LIM PROTEIN"/>
    <property type="match status" value="1"/>
</dbReference>
<evidence type="ECO:0000256" key="2">
    <source>
        <dbReference type="ARBA" id="ARBA00022833"/>
    </source>
</evidence>
<keyword evidence="3 4" id="KW-0440">LIM domain</keyword>